<proteinExistence type="predicted"/>
<dbReference type="CDD" id="cd02696">
    <property type="entry name" value="MurNAc-LAA"/>
    <property type="match status" value="1"/>
</dbReference>
<comment type="caution">
    <text evidence="3">The sequence shown here is derived from an EMBL/GenBank/DDBJ whole genome shotgun (WGS) entry which is preliminary data.</text>
</comment>
<protein>
    <submittedName>
        <fullName evidence="3">N-acetylmuramoyl-L-alanine amidase</fullName>
    </submittedName>
</protein>
<dbReference type="InterPro" id="IPR002508">
    <property type="entry name" value="MurNAc-LAA_cat"/>
</dbReference>
<reference evidence="3 4" key="1">
    <citation type="submission" date="2021-01" db="EMBL/GenBank/DDBJ databases">
        <title>Tumebacillus sp. strain ITR2 16S ribosomal RNA gene Genome sequencing and assembly.</title>
        <authorList>
            <person name="Kang M."/>
        </authorList>
    </citation>
    <scope>NUCLEOTIDE SEQUENCE [LARGE SCALE GENOMIC DNA]</scope>
    <source>
        <strain evidence="3 4">ITR2</strain>
    </source>
</reference>
<dbReference type="PANTHER" id="PTHR30404:SF0">
    <property type="entry name" value="N-ACETYLMURAMOYL-L-ALANINE AMIDASE AMIC"/>
    <property type="match status" value="1"/>
</dbReference>
<dbReference type="Gene3D" id="3.40.630.40">
    <property type="entry name" value="Zn-dependent exopeptidases"/>
    <property type="match status" value="1"/>
</dbReference>
<accession>A0ABS1J7J8</accession>
<sequence>MVRPRVILDPGHGGWENGFVVEPFAEKDVNLAVCLQVRDLLEADGVRVLMTREEDRELSALRRIEFANAQQADLFVSWHCDFLEDPGVRGLSVWVDSRCADPWQMMIFEQLGERIADVTQQAFLGVFQLRDKVLHAVEAPALLIKGSFLSHPEELADSVNPHYQKLQAQGATEGILYVLKEWQRR</sequence>
<dbReference type="InterPro" id="IPR050695">
    <property type="entry name" value="N-acetylmuramoyl_amidase_3"/>
</dbReference>
<dbReference type="SMART" id="SM00646">
    <property type="entry name" value="Ami_3"/>
    <property type="match status" value="1"/>
</dbReference>
<gene>
    <name evidence="3" type="ORF">JJB07_05805</name>
</gene>
<evidence type="ECO:0000259" key="2">
    <source>
        <dbReference type="SMART" id="SM00646"/>
    </source>
</evidence>
<dbReference type="Proteomes" id="UP000602284">
    <property type="component" value="Unassembled WGS sequence"/>
</dbReference>
<keyword evidence="1" id="KW-0378">Hydrolase</keyword>
<dbReference type="RefSeq" id="WP_201632090.1">
    <property type="nucleotide sequence ID" value="NZ_JAEQNB010000001.1"/>
</dbReference>
<dbReference type="SUPFAM" id="SSF53187">
    <property type="entry name" value="Zn-dependent exopeptidases"/>
    <property type="match status" value="1"/>
</dbReference>
<organism evidence="3 4">
    <name type="scientific">Tumebacillus amylolyticus</name>
    <dbReference type="NCBI Taxonomy" id="2801339"/>
    <lineage>
        <taxon>Bacteria</taxon>
        <taxon>Bacillati</taxon>
        <taxon>Bacillota</taxon>
        <taxon>Bacilli</taxon>
        <taxon>Bacillales</taxon>
        <taxon>Alicyclobacillaceae</taxon>
        <taxon>Tumebacillus</taxon>
    </lineage>
</organism>
<name>A0ABS1J7J8_9BACL</name>
<feature type="domain" description="MurNAc-LAA" evidence="2">
    <location>
        <begin position="64"/>
        <end position="176"/>
    </location>
</feature>
<dbReference type="EMBL" id="JAEQNB010000001">
    <property type="protein sequence ID" value="MBL0386165.1"/>
    <property type="molecule type" value="Genomic_DNA"/>
</dbReference>
<evidence type="ECO:0000256" key="1">
    <source>
        <dbReference type="ARBA" id="ARBA00022801"/>
    </source>
</evidence>
<evidence type="ECO:0000313" key="4">
    <source>
        <dbReference type="Proteomes" id="UP000602284"/>
    </source>
</evidence>
<evidence type="ECO:0000313" key="3">
    <source>
        <dbReference type="EMBL" id="MBL0386165.1"/>
    </source>
</evidence>
<dbReference type="PANTHER" id="PTHR30404">
    <property type="entry name" value="N-ACETYLMURAMOYL-L-ALANINE AMIDASE"/>
    <property type="match status" value="1"/>
</dbReference>
<keyword evidence="4" id="KW-1185">Reference proteome</keyword>
<dbReference type="Pfam" id="PF01520">
    <property type="entry name" value="Amidase_3"/>
    <property type="match status" value="1"/>
</dbReference>